<keyword evidence="2" id="KW-0238">DNA-binding</keyword>
<dbReference type="InterPro" id="IPR016032">
    <property type="entry name" value="Sig_transdc_resp-reg_C-effctor"/>
</dbReference>
<evidence type="ECO:0000256" key="2">
    <source>
        <dbReference type="ARBA" id="ARBA00023125"/>
    </source>
</evidence>
<dbReference type="PRINTS" id="PR00038">
    <property type="entry name" value="HTHLUXR"/>
</dbReference>
<evidence type="ECO:0000313" key="6">
    <source>
        <dbReference type="EMBL" id="MDN4161709.1"/>
    </source>
</evidence>
<evidence type="ECO:0000259" key="5">
    <source>
        <dbReference type="PROSITE" id="PS50043"/>
    </source>
</evidence>
<evidence type="ECO:0000256" key="4">
    <source>
        <dbReference type="SAM" id="MobiDB-lite"/>
    </source>
</evidence>
<gene>
    <name evidence="6" type="ORF">QWY29_10140</name>
</gene>
<keyword evidence="7" id="KW-1185">Reference proteome</keyword>
<dbReference type="Pfam" id="PF00196">
    <property type="entry name" value="GerE"/>
    <property type="match status" value="1"/>
</dbReference>
<feature type="region of interest" description="Disordered" evidence="4">
    <location>
        <begin position="1"/>
        <end position="26"/>
    </location>
</feature>
<proteinExistence type="predicted"/>
<evidence type="ECO:0000313" key="7">
    <source>
        <dbReference type="Proteomes" id="UP001168537"/>
    </source>
</evidence>
<dbReference type="RefSeq" id="WP_300960608.1">
    <property type="nucleotide sequence ID" value="NZ_JAUHJR010000003.1"/>
</dbReference>
<dbReference type="SUPFAM" id="SSF46894">
    <property type="entry name" value="C-terminal effector domain of the bipartite response regulators"/>
    <property type="match status" value="1"/>
</dbReference>
<dbReference type="CDD" id="cd06170">
    <property type="entry name" value="LuxR_C_like"/>
    <property type="match status" value="1"/>
</dbReference>
<keyword evidence="1" id="KW-0805">Transcription regulation</keyword>
<dbReference type="InterPro" id="IPR000792">
    <property type="entry name" value="Tscrpt_reg_LuxR_C"/>
</dbReference>
<dbReference type="PROSITE" id="PS50043">
    <property type="entry name" value="HTH_LUXR_2"/>
    <property type="match status" value="1"/>
</dbReference>
<accession>A0ABT8EUE5</accession>
<dbReference type="EMBL" id="JAUHJR010000003">
    <property type="protein sequence ID" value="MDN4161709.1"/>
    <property type="molecule type" value="Genomic_DNA"/>
</dbReference>
<dbReference type="PROSITE" id="PS00622">
    <property type="entry name" value="HTH_LUXR_1"/>
    <property type="match status" value="1"/>
</dbReference>
<feature type="domain" description="HTH luxR-type" evidence="5">
    <location>
        <begin position="178"/>
        <end position="243"/>
    </location>
</feature>
<evidence type="ECO:0000256" key="1">
    <source>
        <dbReference type="ARBA" id="ARBA00023015"/>
    </source>
</evidence>
<dbReference type="Proteomes" id="UP001168537">
    <property type="component" value="Unassembled WGS sequence"/>
</dbReference>
<dbReference type="PANTHER" id="PTHR44688">
    <property type="entry name" value="DNA-BINDING TRANSCRIPTIONAL ACTIVATOR DEVR_DOSR"/>
    <property type="match status" value="1"/>
</dbReference>
<dbReference type="SMART" id="SM00421">
    <property type="entry name" value="HTH_LUXR"/>
    <property type="match status" value="1"/>
</dbReference>
<keyword evidence="3" id="KW-0804">Transcription</keyword>
<name>A0ABT8EUE5_9ACTN</name>
<reference evidence="6" key="1">
    <citation type="submission" date="2023-06" db="EMBL/GenBank/DDBJ databases">
        <title>Draft genome sequence of Nocardioides sp. SOB72.</title>
        <authorList>
            <person name="Zhang G."/>
        </authorList>
    </citation>
    <scope>NUCLEOTIDE SEQUENCE</scope>
    <source>
        <strain evidence="6">SOB72</strain>
    </source>
</reference>
<comment type="caution">
    <text evidence="6">The sequence shown here is derived from an EMBL/GenBank/DDBJ whole genome shotgun (WGS) entry which is preliminary data.</text>
</comment>
<dbReference type="PANTHER" id="PTHR44688:SF16">
    <property type="entry name" value="DNA-BINDING TRANSCRIPTIONAL ACTIVATOR DEVR_DOSR"/>
    <property type="match status" value="1"/>
</dbReference>
<evidence type="ECO:0000256" key="3">
    <source>
        <dbReference type="ARBA" id="ARBA00023163"/>
    </source>
</evidence>
<organism evidence="6 7">
    <name type="scientific">Nocardioides abyssi</name>
    <dbReference type="NCBI Taxonomy" id="3058370"/>
    <lineage>
        <taxon>Bacteria</taxon>
        <taxon>Bacillati</taxon>
        <taxon>Actinomycetota</taxon>
        <taxon>Actinomycetes</taxon>
        <taxon>Propionibacteriales</taxon>
        <taxon>Nocardioidaceae</taxon>
        <taxon>Nocardioides</taxon>
    </lineage>
</organism>
<dbReference type="Gene3D" id="3.40.50.2300">
    <property type="match status" value="1"/>
</dbReference>
<protein>
    <submittedName>
        <fullName evidence="6">LuxR C-terminal-related transcriptional regulator</fullName>
    </submittedName>
</protein>
<sequence length="246" mass="27003">MTRPHALAPRAQEPATGAGSAPVEASTTRRRLVLMAEERLVGDTVRVALRSRGFDAVAMPWPPPHRPPAEHRRQVRLTRSRVGVIFGDLETTRRRSEARAVVEAAPLRWLLVVSDPGDAVWGGMVHAGAAGVLPTSVGLDDLTLALSMLFGGQDLLSAGRRRAMVEAWRRSESDDRRSLELTARLSTREREILALLYEGVTVAEIAARTGVSEQTVRSQVKAVLRKLEVNSQLAAVAVYRRVVDRR</sequence>